<dbReference type="eggNOG" id="arCOG03460">
    <property type="taxonomic scope" value="Archaea"/>
</dbReference>
<dbReference type="EMBL" id="JH597761">
    <property type="protein sequence ID" value="EHP70244.1"/>
    <property type="molecule type" value="Genomic_DNA"/>
</dbReference>
<name>H2C1X3_9CREN</name>
<organism evidence="1 2">
    <name type="scientific">Metallosphaera yellowstonensis MK1</name>
    <dbReference type="NCBI Taxonomy" id="671065"/>
    <lineage>
        <taxon>Archaea</taxon>
        <taxon>Thermoproteota</taxon>
        <taxon>Thermoprotei</taxon>
        <taxon>Sulfolobales</taxon>
        <taxon>Sulfolobaceae</taxon>
        <taxon>Metallosphaera</taxon>
    </lineage>
</organism>
<dbReference type="HOGENOM" id="CLU_049311_1_0_2"/>
<dbReference type="PANTHER" id="PTHR12993:SF30">
    <property type="entry name" value="N-ACETYL-ALPHA-D-GLUCOSAMINYL L-MALATE DEACETYLASE 1"/>
    <property type="match status" value="1"/>
</dbReference>
<dbReference type="STRING" id="671065.MetMK1DRAFT_00007460"/>
<dbReference type="Proteomes" id="UP000003980">
    <property type="component" value="Unassembled WGS sequence"/>
</dbReference>
<dbReference type="InterPro" id="IPR003737">
    <property type="entry name" value="GlcNAc_PI_deacetylase-related"/>
</dbReference>
<dbReference type="PANTHER" id="PTHR12993">
    <property type="entry name" value="N-ACETYLGLUCOSAMINYL-PHOSPHATIDYLINOSITOL DE-N-ACETYLASE-RELATED"/>
    <property type="match status" value="1"/>
</dbReference>
<dbReference type="Gene3D" id="3.40.50.10320">
    <property type="entry name" value="LmbE-like"/>
    <property type="match status" value="1"/>
</dbReference>
<dbReference type="SUPFAM" id="SSF102588">
    <property type="entry name" value="LmbE-like"/>
    <property type="match status" value="1"/>
</dbReference>
<proteinExistence type="predicted"/>
<dbReference type="AlphaFoldDB" id="H2C1X3"/>
<evidence type="ECO:0000313" key="2">
    <source>
        <dbReference type="Proteomes" id="UP000003980"/>
    </source>
</evidence>
<accession>H2C1X3</accession>
<reference evidence="1 2" key="1">
    <citation type="submission" date="2012-01" db="EMBL/GenBank/DDBJ databases">
        <title>Improved High-Quality Draft sequence of Metallosphaera yellowstonensis MK1.</title>
        <authorList>
            <consortium name="US DOE Joint Genome Institute"/>
            <person name="Lucas S."/>
            <person name="Han J."/>
            <person name="Cheng J.-F."/>
            <person name="Goodwin L."/>
            <person name="Pitluck S."/>
            <person name="Peters L."/>
            <person name="Teshima H."/>
            <person name="Detter J.C."/>
            <person name="Han C."/>
            <person name="Tapia R."/>
            <person name="Land M."/>
            <person name="Hauser L."/>
            <person name="Kyrpides N."/>
            <person name="Kozubal M."/>
            <person name="Macur R.E."/>
            <person name="Jay Z."/>
            <person name="Inskeep W."/>
            <person name="Woyke T."/>
        </authorList>
    </citation>
    <scope>NUCLEOTIDE SEQUENCE [LARGE SCALE GENOMIC DNA]</scope>
    <source>
        <strain evidence="1 2">MK1</strain>
    </source>
</reference>
<keyword evidence="2" id="KW-1185">Reference proteome</keyword>
<sequence length="250" mass="28436">MYREYIGRSERMTSKLLVISAHVGDFVWRASGTVAKTVKRGGEAHVVALSFGERGESGGAWRRGAKSVEEVKKIRREEAECASNALGNISIDFMDWGDHPLVFNEARVIEIARIIRKYSPEVLITHGPDTQTRPDHVNTANAVLTAVRLAAIDGLQLEYPPVPEPKIFGFDPHVADQVGFYPHVYINITDVYDMKQKAMNCLESQKNEVEYYSLRDQLRGLQTRRFGWKNYYKYAEAFYMYTPIIGDDLP</sequence>
<dbReference type="GO" id="GO:0016811">
    <property type="term" value="F:hydrolase activity, acting on carbon-nitrogen (but not peptide) bonds, in linear amides"/>
    <property type="evidence" value="ECO:0007669"/>
    <property type="project" value="TreeGrafter"/>
</dbReference>
<protein>
    <submittedName>
        <fullName evidence="1">Putative LmbE-like protein</fullName>
    </submittedName>
</protein>
<dbReference type="Pfam" id="PF02585">
    <property type="entry name" value="PIG-L"/>
    <property type="match status" value="1"/>
</dbReference>
<evidence type="ECO:0000313" key="1">
    <source>
        <dbReference type="EMBL" id="EHP70244.1"/>
    </source>
</evidence>
<dbReference type="InterPro" id="IPR024078">
    <property type="entry name" value="LmbE-like_dom_sf"/>
</dbReference>
<gene>
    <name evidence="1" type="ORF">MetMK1DRAFT_00007460</name>
</gene>